<accession>A0A1G7QQ62</accession>
<dbReference type="Pfam" id="PF01869">
    <property type="entry name" value="BcrAD_BadFG"/>
    <property type="match status" value="2"/>
</dbReference>
<keyword evidence="2" id="KW-0479">Metal-binding</keyword>
<dbReference type="GO" id="GO:0046872">
    <property type="term" value="F:metal ion binding"/>
    <property type="evidence" value="ECO:0007669"/>
    <property type="project" value="UniProtKB-KW"/>
</dbReference>
<dbReference type="STRING" id="571438.SAMN05192586_12311"/>
<keyword evidence="3" id="KW-0408">Iron</keyword>
<dbReference type="PANTHER" id="PTHR32329:SF4">
    <property type="entry name" value="ACTIVATOR OF 2-HYDROXYACYL-COA DEHYDRATASE"/>
    <property type="match status" value="1"/>
</dbReference>
<proteinExistence type="predicted"/>
<dbReference type="InterPro" id="IPR051805">
    <property type="entry name" value="Dehydratase_Activator_Redct"/>
</dbReference>
<dbReference type="EMBL" id="FNBX01000023">
    <property type="protein sequence ID" value="SDG00642.1"/>
    <property type="molecule type" value="Genomic_DNA"/>
</dbReference>
<dbReference type="RefSeq" id="WP_092155176.1">
    <property type="nucleotide sequence ID" value="NZ_FNBX01000023.1"/>
</dbReference>
<sequence length="1467" mass="157416">MLPNSAALLGLDIGSTTVKLALLNADGHVLETRYNRHGTAVRATLAALLAELAARYPDARVTAAITGSGALDLGERLGLPFIQELLATARAVAHAAPDATVAVELGGEDAKLLYLGQDVELRMNESCAGGTGAFIDQMARLLNTDAGGLNALAERHSTLYPIASRCGVFAKTDIVPLLNGGVPREDIAASIFQAVVEQTIGGLACGRPIAGKVAFLGGPLHFLPELKKLFIASLNLGPKAVVSLPYAQCAAAVGAALCVCGGSASVDLSRLAERAAALVGEPLPVTARALPQLFAHEQAYAAFRNRQPAAASPQEGLLAAAQGPLYLGLDLGSTTVKALLMDAAQTPLDWCYASNGGNPLQTLLPALAAMLDKIPQGAWLAGAGATGYGAHLAESALGVDCVLVETLAHFKAAVRLVPQVSYVIDIGGQDMKCLKVENGVISDVNLNEACSAGCGAFLESFARGLGLGMEEFVRLALFAEHPADLGSRCTVFMNSKVTQAQKEGMQVSDIAAGLCYSVVRNALDKVLRIKNVAELGEHVVVQGGAFLNDALLCAMERTLGHPVYRPTFSGLMGAFGAALAAQEQLADARARSPLSGALIRGLAMRTRSFRCRDCGNHCLLTETRFSHGSRHIAGNRCDRFSEARRGAVPPAPNLFAWKNQRLFRYEPLPEEAAPRGRLGIPRVLNMYTHYPFWFTLFTNLGYRVELSPPTNRALFAAGLASVPSQSVCYPAKLAHGHVLALLERGIKHIFFPCIPREEQEFPELCDTFSCPVACGYPQVVRENLPELASHGAVLHAPFVNLTHTAALVRNLAKEFDLPRVQVRAAVRLALQEQRRYRHELRAEARRIYEDVRRNHGALVVLAGRPYHVDPQVHHGLPEFIAGLGAAVISEDAIPHGGLDSPLLHSLRARNQWAYPARLYRAAAWVGQADHAGARVEMVQITSFGCGLDAITTDQVRELLRAGGKLYTLIKMDEGNALASARIRIRSLLAVTRARSKAAAERPALPLAPAVFTRRHAASHTILVPQMAPLHFPLMVEALEGDGHQVRLLPEVSARAVDLGQAYVNNDACYPAIVAIGQLLEALCDGRCDPARTALLFSQTCGPCRASNYPGMLRKALRECGFPQVPVLRLSASGADSQPGFRPGRALMGRMVLGMLGGDMLQRLSLFTATYERHKGDTEDRTQAWLQTLAPAVRQGDVDAFQKQMPRLLRDFEQIPLDLTPRPRVAVVGEILLTYHEDANKHIVSQIRQEGGEPLLPDLTNFMLYCLMDSIYDWRAQGGGALAALGSALAIRRVEKLRRGPRGLLAGSPLANKLMPVAHIDGLAHLGEQALSLGNAAGEGWLLPAEMLEFMHHGVNNVLCLQPFGCLPNHVVGRGSFKTVRRLHENANIMAIDYDPGSSEANQLNRIRLFMAMAKERQEAGAEQPAAAPAATPVAARHPSRTDRRLAARRTLSAAISLLPQLAGLLPG</sequence>
<dbReference type="InterPro" id="IPR002731">
    <property type="entry name" value="ATPase_BadF"/>
</dbReference>
<protein>
    <submittedName>
        <fullName evidence="8">CoA-substrate-specific enzyme activase, putative</fullName>
    </submittedName>
</protein>
<evidence type="ECO:0000256" key="1">
    <source>
        <dbReference type="ARBA" id="ARBA00001966"/>
    </source>
</evidence>
<feature type="compositionally biased region" description="Low complexity" evidence="5">
    <location>
        <begin position="1420"/>
        <end position="1436"/>
    </location>
</feature>
<dbReference type="OrthoDB" id="9177882at2"/>
<dbReference type="InterPro" id="IPR043129">
    <property type="entry name" value="ATPase_NBD"/>
</dbReference>
<evidence type="ECO:0000256" key="2">
    <source>
        <dbReference type="ARBA" id="ARBA00022723"/>
    </source>
</evidence>
<evidence type="ECO:0000313" key="9">
    <source>
        <dbReference type="Proteomes" id="UP000199355"/>
    </source>
</evidence>
<reference evidence="9" key="1">
    <citation type="submission" date="2016-10" db="EMBL/GenBank/DDBJ databases">
        <authorList>
            <person name="Varghese N."/>
            <person name="Submissions S."/>
        </authorList>
    </citation>
    <scope>NUCLEOTIDE SEQUENCE [LARGE SCALE GENOMIC DNA]</scope>
    <source>
        <strain evidence="9">KHC7</strain>
    </source>
</reference>
<dbReference type="Gene3D" id="3.30.420.40">
    <property type="match status" value="4"/>
</dbReference>
<dbReference type="Pfam" id="PF09989">
    <property type="entry name" value="DUF2229"/>
    <property type="match status" value="1"/>
</dbReference>
<dbReference type="PANTHER" id="PTHR32329">
    <property type="entry name" value="BIFUNCTIONAL PROTEIN [INCLUDES 2-HYDROXYACYL-COA DEHYDRATASE (N-TER) AND ITS ACTIVATOR DOMAIN (C_TERM)-RELATED"/>
    <property type="match status" value="1"/>
</dbReference>
<feature type="domain" description="ATPase BadF/BadG/BcrA/BcrD type" evidence="6">
    <location>
        <begin position="327"/>
        <end position="581"/>
    </location>
</feature>
<gene>
    <name evidence="8" type="ORF">SAMN05192586_12311</name>
</gene>
<feature type="domain" description="ATPase BadF/BadG/BcrA/BcrD type" evidence="6">
    <location>
        <begin position="9"/>
        <end position="258"/>
    </location>
</feature>
<evidence type="ECO:0000256" key="5">
    <source>
        <dbReference type="SAM" id="MobiDB-lite"/>
    </source>
</evidence>
<dbReference type="Proteomes" id="UP000199355">
    <property type="component" value="Unassembled WGS sequence"/>
</dbReference>
<evidence type="ECO:0000256" key="3">
    <source>
        <dbReference type="ARBA" id="ARBA00023004"/>
    </source>
</evidence>
<dbReference type="GO" id="GO:0051536">
    <property type="term" value="F:iron-sulfur cluster binding"/>
    <property type="evidence" value="ECO:0007669"/>
    <property type="project" value="UniProtKB-KW"/>
</dbReference>
<keyword evidence="9" id="KW-1185">Reference proteome</keyword>
<feature type="region of interest" description="Disordered" evidence="5">
    <location>
        <begin position="1417"/>
        <end position="1445"/>
    </location>
</feature>
<evidence type="ECO:0000256" key="4">
    <source>
        <dbReference type="ARBA" id="ARBA00023014"/>
    </source>
</evidence>
<evidence type="ECO:0000259" key="6">
    <source>
        <dbReference type="Pfam" id="PF01869"/>
    </source>
</evidence>
<organism evidence="8 9">
    <name type="scientific">Desulfovibrio legallii</name>
    <dbReference type="NCBI Taxonomy" id="571438"/>
    <lineage>
        <taxon>Bacteria</taxon>
        <taxon>Pseudomonadati</taxon>
        <taxon>Thermodesulfobacteriota</taxon>
        <taxon>Desulfovibrionia</taxon>
        <taxon>Desulfovibrionales</taxon>
        <taxon>Desulfovibrionaceae</taxon>
        <taxon>Desulfovibrio</taxon>
    </lineage>
</organism>
<dbReference type="NCBIfam" id="TIGR00241">
    <property type="entry name" value="CoA_E_activ"/>
    <property type="match status" value="1"/>
</dbReference>
<dbReference type="InterPro" id="IPR008275">
    <property type="entry name" value="CoA_E_activase_dom"/>
</dbReference>
<dbReference type="SUPFAM" id="SSF53067">
    <property type="entry name" value="Actin-like ATPase domain"/>
    <property type="match status" value="2"/>
</dbReference>
<dbReference type="CDD" id="cd24034">
    <property type="entry name" value="ASKHA_NBD_O66634-like_rpt1"/>
    <property type="match status" value="1"/>
</dbReference>
<keyword evidence="4" id="KW-0411">Iron-sulfur</keyword>
<evidence type="ECO:0000313" key="8">
    <source>
        <dbReference type="EMBL" id="SDG00642.1"/>
    </source>
</evidence>
<dbReference type="CDD" id="cd24035">
    <property type="entry name" value="ASKHA_NBD_O66634-like_rpt2"/>
    <property type="match status" value="1"/>
</dbReference>
<feature type="domain" description="DUF2229" evidence="7">
    <location>
        <begin position="677"/>
        <end position="893"/>
    </location>
</feature>
<evidence type="ECO:0000259" key="7">
    <source>
        <dbReference type="Pfam" id="PF09989"/>
    </source>
</evidence>
<name>A0A1G7QQ62_9BACT</name>
<comment type="cofactor">
    <cofactor evidence="1">
        <name>[4Fe-4S] cluster</name>
        <dbReference type="ChEBI" id="CHEBI:49883"/>
    </cofactor>
</comment>
<dbReference type="InterPro" id="IPR018709">
    <property type="entry name" value="CoA_activase_DUF2229"/>
</dbReference>